<evidence type="ECO:0000256" key="2">
    <source>
        <dbReference type="ARBA" id="ARBA00022475"/>
    </source>
</evidence>
<dbReference type="Pfam" id="PF02361">
    <property type="entry name" value="CbiQ"/>
    <property type="match status" value="1"/>
</dbReference>
<dbReference type="CDD" id="cd16914">
    <property type="entry name" value="EcfT"/>
    <property type="match status" value="1"/>
</dbReference>
<dbReference type="GO" id="GO:0043190">
    <property type="term" value="C:ATP-binding cassette (ABC) transporter complex"/>
    <property type="evidence" value="ECO:0007669"/>
    <property type="project" value="InterPro"/>
</dbReference>
<name>A0A4D6GU29_HALS9</name>
<evidence type="ECO:0000256" key="6">
    <source>
        <dbReference type="SAM" id="Phobius"/>
    </source>
</evidence>
<evidence type="ECO:0000256" key="4">
    <source>
        <dbReference type="ARBA" id="ARBA00022989"/>
    </source>
</evidence>
<dbReference type="PANTHER" id="PTHR43723:SF1">
    <property type="entry name" value="COBALT TRANSPORT PROTEIN CBIQ"/>
    <property type="match status" value="1"/>
</dbReference>
<reference evidence="7" key="3">
    <citation type="journal article" name="MicrobiologyOpen">
        <title>Whole-genome comparison between the type strain of Halobacterium salinarum (DSM 3754(T)) and the laboratory strains R1 and NRC-1.</title>
        <authorList>
            <person name="Pfeiffer F."/>
            <person name="Losensky G."/>
            <person name="Marchfelder A."/>
            <person name="Habermann B."/>
            <person name="Dyall-Smith M."/>
        </authorList>
    </citation>
    <scope>NUCLEOTIDE SEQUENCE</scope>
    <source>
        <strain evidence="7">91-R6</strain>
    </source>
</reference>
<organism evidence="7 9">
    <name type="scientific">Halobacterium salinarum (strain ATCC 33171 / DSM 3754 / JCM 8978 / NBRC 102687 / NCIMB 764 / 91-R6)</name>
    <dbReference type="NCBI Taxonomy" id="2597657"/>
    <lineage>
        <taxon>Archaea</taxon>
        <taxon>Methanobacteriati</taxon>
        <taxon>Methanobacteriota</taxon>
        <taxon>Stenosarchaea group</taxon>
        <taxon>Halobacteria</taxon>
        <taxon>Halobacteriales</taxon>
        <taxon>Halobacteriaceae</taxon>
        <taxon>Halobacterium</taxon>
    </lineage>
</organism>
<gene>
    <name evidence="7" type="primary">cbiQ</name>
    <name evidence="8" type="ORF">APQ99_00126</name>
    <name evidence="7" type="ORF">HBSAL_08510</name>
</gene>
<keyword evidence="5 6" id="KW-0472">Membrane</keyword>
<dbReference type="Proteomes" id="UP000296216">
    <property type="component" value="Chromosome"/>
</dbReference>
<sequence>MHHTTIEQIQVAATPRVTGRLNAYFAVAALVLVVAAPHRLAYAGALACFGALGVDAGGRDYLGVLRLPVYFLAPTLALIAVFTPGPAAVSVGPLAVSWPGIQRTLTTGLRSLSSVTILSYLIVTTPVPEVVGALQSLRCPRFVVDVSLLTYRAIQTLFDELARLELAASSRLGFRTRRTTLATSKALAFSLFVRSLSRADALDDAMQARAYDGTLPTPTTPNTGYGYVGTVLVVLAVTGWGV</sequence>
<protein>
    <submittedName>
        <fullName evidence="7">ABC-type transport system permease protein (Probable substrate cobalt)</fullName>
    </submittedName>
    <submittedName>
        <fullName evidence="8">Cobalt/nickel transport system permease protein</fullName>
    </submittedName>
</protein>
<dbReference type="AlphaFoldDB" id="A0A4D6GU29"/>
<dbReference type="EMBL" id="CP038631">
    <property type="protein sequence ID" value="QCC45350.1"/>
    <property type="molecule type" value="Genomic_DNA"/>
</dbReference>
<dbReference type="RefSeq" id="WP_010903189.1">
    <property type="nucleotide sequence ID" value="NZ_VRYN01000001.1"/>
</dbReference>
<proteinExistence type="predicted"/>
<dbReference type="EMBL" id="VRYN01000001">
    <property type="protein sequence ID" value="TYO81621.1"/>
    <property type="molecule type" value="Genomic_DNA"/>
</dbReference>
<dbReference type="GO" id="GO:0006824">
    <property type="term" value="P:cobalt ion transport"/>
    <property type="evidence" value="ECO:0007669"/>
    <property type="project" value="InterPro"/>
</dbReference>
<dbReference type="InterPro" id="IPR012809">
    <property type="entry name" value="ECF_CbiQ"/>
</dbReference>
<dbReference type="Proteomes" id="UP000323075">
    <property type="component" value="Unassembled WGS sequence"/>
</dbReference>
<reference evidence="8 10" key="2">
    <citation type="submission" date="2019-07" db="EMBL/GenBank/DDBJ databases">
        <title>Genomic Encyclopedia of Archaeal and Bacterial Type Strains, Phase II (KMG-II): from individual species to whole genera.</title>
        <authorList>
            <person name="Goeker M."/>
        </authorList>
    </citation>
    <scope>NUCLEOTIDE SEQUENCE [LARGE SCALE GENOMIC DNA]</scope>
    <source>
        <strain evidence="8 10">DSM 3754</strain>
    </source>
</reference>
<evidence type="ECO:0000256" key="1">
    <source>
        <dbReference type="ARBA" id="ARBA00004651"/>
    </source>
</evidence>
<dbReference type="GeneID" id="68694305"/>
<feature type="transmembrane region" description="Helical" evidence="6">
    <location>
        <begin position="23"/>
        <end position="52"/>
    </location>
</feature>
<evidence type="ECO:0000313" key="10">
    <source>
        <dbReference type="Proteomes" id="UP000323075"/>
    </source>
</evidence>
<dbReference type="InterPro" id="IPR052770">
    <property type="entry name" value="Cobalt_transport_CbiQ"/>
</dbReference>
<evidence type="ECO:0000313" key="9">
    <source>
        <dbReference type="Proteomes" id="UP000296216"/>
    </source>
</evidence>
<dbReference type="PANTHER" id="PTHR43723">
    <property type="entry name" value="COBALT TRANSPORT PROTEIN CBIQ"/>
    <property type="match status" value="1"/>
</dbReference>
<evidence type="ECO:0000313" key="8">
    <source>
        <dbReference type="EMBL" id="TYO81621.1"/>
    </source>
</evidence>
<evidence type="ECO:0000256" key="3">
    <source>
        <dbReference type="ARBA" id="ARBA00022692"/>
    </source>
</evidence>
<accession>A0A4D6GU29</accession>
<keyword evidence="3 6" id="KW-0812">Transmembrane</keyword>
<evidence type="ECO:0000256" key="5">
    <source>
        <dbReference type="ARBA" id="ARBA00023136"/>
    </source>
</evidence>
<dbReference type="InterPro" id="IPR003339">
    <property type="entry name" value="ABC/ECF_trnsptr_transmembrane"/>
</dbReference>
<evidence type="ECO:0000313" key="7">
    <source>
        <dbReference type="EMBL" id="QCC45350.1"/>
    </source>
</evidence>
<keyword evidence="4 6" id="KW-1133">Transmembrane helix</keyword>
<reference evidence="7 9" key="1">
    <citation type="journal article" date="2019" name="Microbiol. Resour. Announc.">
        <title>The Genome Sequence of the Halobacterium salinarum Type Strain Is Closely Related to That of Laboratory Strains NRC-1 and R1.</title>
        <authorList>
            <person name="Pfeiffer F."/>
            <person name="Marchfelder A."/>
            <person name="Habermann B."/>
            <person name="Dyall-Smith M.L."/>
        </authorList>
    </citation>
    <scope>NUCLEOTIDE SEQUENCE [LARGE SCALE GENOMIC DNA]</scope>
    <source>
        <strain evidence="7">91-R6</strain>
        <strain evidence="9">ATCC 33171 / DSM 3754 / JCM 8978 / NBRC 102687 / NCIMB 764 / 91-R6</strain>
    </source>
</reference>
<comment type="subcellular location">
    <subcellularLocation>
        <location evidence="1">Cell membrane</location>
        <topology evidence="1">Multi-pass membrane protein</topology>
    </subcellularLocation>
</comment>
<dbReference type="NCBIfam" id="TIGR02454">
    <property type="entry name" value="ECF_T_CbiQ"/>
    <property type="match status" value="1"/>
</dbReference>
<keyword evidence="2" id="KW-1003">Cell membrane</keyword>